<dbReference type="AlphaFoldDB" id="T1GQB6"/>
<name>T1GQB6_MEGSC</name>
<sequence length="72" mass="7916">MTEMVYGIATQCLVVVKTLSESNVKCVLFRIHQPPASCLMNLSVSLSVWGLCGGFDVPTHHRTDHDRATLSN</sequence>
<protein>
    <submittedName>
        <fullName evidence="1">Uncharacterized protein</fullName>
    </submittedName>
</protein>
<reference evidence="1" key="2">
    <citation type="submission" date="2015-06" db="UniProtKB">
        <authorList>
            <consortium name="EnsemblMetazoa"/>
        </authorList>
    </citation>
    <scope>IDENTIFICATION</scope>
</reference>
<organism evidence="1 2">
    <name type="scientific">Megaselia scalaris</name>
    <name type="common">Humpbacked fly</name>
    <name type="synonym">Phora scalaris</name>
    <dbReference type="NCBI Taxonomy" id="36166"/>
    <lineage>
        <taxon>Eukaryota</taxon>
        <taxon>Metazoa</taxon>
        <taxon>Ecdysozoa</taxon>
        <taxon>Arthropoda</taxon>
        <taxon>Hexapoda</taxon>
        <taxon>Insecta</taxon>
        <taxon>Pterygota</taxon>
        <taxon>Neoptera</taxon>
        <taxon>Endopterygota</taxon>
        <taxon>Diptera</taxon>
        <taxon>Brachycera</taxon>
        <taxon>Muscomorpha</taxon>
        <taxon>Platypezoidea</taxon>
        <taxon>Phoridae</taxon>
        <taxon>Megaseliini</taxon>
        <taxon>Megaselia</taxon>
    </lineage>
</organism>
<reference evidence="2" key="1">
    <citation type="submission" date="2013-02" db="EMBL/GenBank/DDBJ databases">
        <authorList>
            <person name="Hughes D."/>
        </authorList>
    </citation>
    <scope>NUCLEOTIDE SEQUENCE</scope>
    <source>
        <strain>Durham</strain>
        <strain evidence="2">NC isolate 2 -- Noor lab</strain>
    </source>
</reference>
<evidence type="ECO:0000313" key="2">
    <source>
        <dbReference type="Proteomes" id="UP000015102"/>
    </source>
</evidence>
<dbReference type="EMBL" id="CAQQ02049595">
    <property type="status" value="NOT_ANNOTATED_CDS"/>
    <property type="molecule type" value="Genomic_DNA"/>
</dbReference>
<dbReference type="EMBL" id="CAQQ02049594">
    <property type="status" value="NOT_ANNOTATED_CDS"/>
    <property type="molecule type" value="Genomic_DNA"/>
</dbReference>
<dbReference type="Proteomes" id="UP000015102">
    <property type="component" value="Unassembled WGS sequence"/>
</dbReference>
<keyword evidence="2" id="KW-1185">Reference proteome</keyword>
<evidence type="ECO:0000313" key="1">
    <source>
        <dbReference type="EnsemblMetazoa" id="MESCA005820-PA"/>
    </source>
</evidence>
<proteinExistence type="predicted"/>
<dbReference type="HOGENOM" id="CLU_2729569_0_0_1"/>
<accession>T1GQB6</accession>
<dbReference type="EnsemblMetazoa" id="MESCA005820-RA">
    <property type="protein sequence ID" value="MESCA005820-PA"/>
    <property type="gene ID" value="MESCA005820"/>
</dbReference>